<reference evidence="3" key="1">
    <citation type="submission" date="2022-10" db="EMBL/GenBank/DDBJ databases">
        <title>Tapping the CABI collections for fungal endophytes: first genome assemblies for Collariella, Neodidymelliopsis, Ascochyta clinopodiicola, Didymella pomorum, Didymosphaeria variabile, Neocosmospora piperis and Neocucurbitaria cava.</title>
        <authorList>
            <person name="Hill R."/>
        </authorList>
    </citation>
    <scope>NUCLEOTIDE SEQUENCE</scope>
    <source>
        <strain evidence="3">IMI 356815</strain>
    </source>
</reference>
<evidence type="ECO:0000259" key="2">
    <source>
        <dbReference type="Pfam" id="PF24864"/>
    </source>
</evidence>
<dbReference type="EMBL" id="JAPEUX010000002">
    <property type="protein sequence ID" value="KAJ4358774.1"/>
    <property type="molecule type" value="Genomic_DNA"/>
</dbReference>
<gene>
    <name evidence="3" type="ORF">N0V89_003358</name>
</gene>
<dbReference type="Pfam" id="PF24864">
    <property type="entry name" value="DUF7730"/>
    <property type="match status" value="1"/>
</dbReference>
<dbReference type="Proteomes" id="UP001140513">
    <property type="component" value="Unassembled WGS sequence"/>
</dbReference>
<dbReference type="OrthoDB" id="5413827at2759"/>
<comment type="caution">
    <text evidence="3">The sequence shown here is derived from an EMBL/GenBank/DDBJ whole genome shotgun (WGS) entry which is preliminary data.</text>
</comment>
<keyword evidence="4" id="KW-1185">Reference proteome</keyword>
<evidence type="ECO:0000256" key="1">
    <source>
        <dbReference type="SAM" id="MobiDB-lite"/>
    </source>
</evidence>
<proteinExistence type="predicted"/>
<accession>A0A9W8XUD9</accession>
<protein>
    <recommendedName>
        <fullName evidence="2">DUF7730 domain-containing protein</fullName>
    </recommendedName>
</protein>
<evidence type="ECO:0000313" key="4">
    <source>
        <dbReference type="Proteomes" id="UP001140513"/>
    </source>
</evidence>
<dbReference type="RefSeq" id="XP_056075633.1">
    <property type="nucleotide sequence ID" value="XM_056212160.1"/>
</dbReference>
<name>A0A9W8XUD9_9PLEO</name>
<sequence length="470" mass="52256">MASKRTYSRHNMSIAEPELRASDPDNIHHEANKRRKPTPPSPVGPMPQSHVLNGGGRPRSMKQKSSSEMLQKNNSKKRFSGPTTLPGDEMDPDDSEQKTDPFDSVLALAQTRQAPQQPRGSIYGGGRTVLNSISAQLKSRKREKKKETQVHFSDDLSVDGGIQFPPHGESEIPSLGSDDLDFPMEGSPAVNVTMRGGSALNAAEASARVFNGRQYSAPQTAPPRRTLWGVRMQTDSAEALGWSANQTNASLLRLPANVRRRIYDYALGGNSIEFGHVTYLVEKRAGRPNRCVPYFQYTSNVYDDRRNPFQGFKTFLKDNPRVEGMTLLNGICRQLYYETYTLPYALNDFYFNSGNALFNFLVKEDRLQPQQCQAIKSIVILHRLPAPAVLEKLSNLEHVLLMAADVPMANGHYKVVRGSGVADGRTRGDFAAQHPSGVQLVKYQPTSKLTKPTIRGGHGYGKFTHPYARR</sequence>
<evidence type="ECO:0000313" key="3">
    <source>
        <dbReference type="EMBL" id="KAJ4358774.1"/>
    </source>
</evidence>
<dbReference type="PANTHER" id="PTHR38790:SF4">
    <property type="entry name" value="2EXR DOMAIN-CONTAINING PROTEIN"/>
    <property type="match status" value="1"/>
</dbReference>
<feature type="compositionally biased region" description="Basic and acidic residues" evidence="1">
    <location>
        <begin position="17"/>
        <end position="30"/>
    </location>
</feature>
<feature type="compositionally biased region" description="Polar residues" evidence="1">
    <location>
        <begin position="63"/>
        <end position="73"/>
    </location>
</feature>
<feature type="region of interest" description="Disordered" evidence="1">
    <location>
        <begin position="1"/>
        <end position="100"/>
    </location>
</feature>
<feature type="domain" description="DUF7730" evidence="2">
    <location>
        <begin position="245"/>
        <end position="392"/>
    </location>
</feature>
<dbReference type="PANTHER" id="PTHR38790">
    <property type="entry name" value="2EXR DOMAIN-CONTAINING PROTEIN-RELATED"/>
    <property type="match status" value="1"/>
</dbReference>
<dbReference type="GeneID" id="80906888"/>
<dbReference type="InterPro" id="IPR056632">
    <property type="entry name" value="DUF7730"/>
</dbReference>
<organism evidence="3 4">
    <name type="scientific">Didymosphaeria variabile</name>
    <dbReference type="NCBI Taxonomy" id="1932322"/>
    <lineage>
        <taxon>Eukaryota</taxon>
        <taxon>Fungi</taxon>
        <taxon>Dikarya</taxon>
        <taxon>Ascomycota</taxon>
        <taxon>Pezizomycotina</taxon>
        <taxon>Dothideomycetes</taxon>
        <taxon>Pleosporomycetidae</taxon>
        <taxon>Pleosporales</taxon>
        <taxon>Massarineae</taxon>
        <taxon>Didymosphaeriaceae</taxon>
        <taxon>Didymosphaeria</taxon>
    </lineage>
</organism>
<dbReference type="AlphaFoldDB" id="A0A9W8XUD9"/>